<name>A0AAJ1HM63_LIMMU</name>
<proteinExistence type="predicted"/>
<dbReference type="RefSeq" id="WP_272207599.1">
    <property type="nucleotide sequence ID" value="NZ_JAQONC010000010.1"/>
</dbReference>
<gene>
    <name evidence="1" type="ORF">PO158_01440</name>
</gene>
<comment type="caution">
    <text evidence="1">The sequence shown here is derived from an EMBL/GenBank/DDBJ whole genome shotgun (WGS) entry which is preliminary data.</text>
</comment>
<dbReference type="EMBL" id="JAQOND010000008">
    <property type="protein sequence ID" value="MDC2826958.1"/>
    <property type="molecule type" value="Genomic_DNA"/>
</dbReference>
<evidence type="ECO:0000313" key="2">
    <source>
        <dbReference type="Proteomes" id="UP001218021"/>
    </source>
</evidence>
<dbReference type="Proteomes" id="UP001218021">
    <property type="component" value="Unassembled WGS sequence"/>
</dbReference>
<evidence type="ECO:0000313" key="1">
    <source>
        <dbReference type="EMBL" id="MDC2826958.1"/>
    </source>
</evidence>
<protein>
    <submittedName>
        <fullName evidence="1">Uncharacterized protein</fullName>
    </submittedName>
</protein>
<reference evidence="1" key="1">
    <citation type="submission" date="2023-01" db="EMBL/GenBank/DDBJ databases">
        <title>Genome analysis of 13 Lactobacillus isolated from gut of wild boar.</title>
        <authorList>
            <person name="Papp P."/>
            <person name="Libisch B."/>
            <person name="Nagy T."/>
            <person name="Olasz F."/>
        </authorList>
    </citation>
    <scope>NUCLEOTIDE SEQUENCE</scope>
    <source>
        <strain evidence="1">F108</strain>
    </source>
</reference>
<accession>A0AAJ1HM63</accession>
<sequence length="91" mass="10607">MEKKKIQELLETLDSRNIWYLDATTYNEVECEPELPDDLNGIFERLEDIAEAKLAALKLPQEMFFDGFVNEGMWLATFCDAYGRTHTEIPM</sequence>
<organism evidence="1 2">
    <name type="scientific">Limosilactobacillus mucosae</name>
    <name type="common">Lactobacillus mucosae</name>
    <dbReference type="NCBI Taxonomy" id="97478"/>
    <lineage>
        <taxon>Bacteria</taxon>
        <taxon>Bacillati</taxon>
        <taxon>Bacillota</taxon>
        <taxon>Bacilli</taxon>
        <taxon>Lactobacillales</taxon>
        <taxon>Lactobacillaceae</taxon>
        <taxon>Limosilactobacillus</taxon>
    </lineage>
</organism>
<dbReference type="AlphaFoldDB" id="A0AAJ1HM63"/>